<comment type="caution">
    <text evidence="3">The sequence shown here is derived from an EMBL/GenBank/DDBJ whole genome shotgun (WGS) entry which is preliminary data.</text>
</comment>
<feature type="compositionally biased region" description="Basic and acidic residues" evidence="2">
    <location>
        <begin position="124"/>
        <end position="136"/>
    </location>
</feature>
<feature type="compositionally biased region" description="Basic and acidic residues" evidence="2">
    <location>
        <begin position="234"/>
        <end position="244"/>
    </location>
</feature>
<feature type="region of interest" description="Disordered" evidence="2">
    <location>
        <begin position="218"/>
        <end position="393"/>
    </location>
</feature>
<evidence type="ECO:0000256" key="2">
    <source>
        <dbReference type="SAM" id="MobiDB-lite"/>
    </source>
</evidence>
<feature type="compositionally biased region" description="Basic and acidic residues" evidence="2">
    <location>
        <begin position="274"/>
        <end position="288"/>
    </location>
</feature>
<feature type="region of interest" description="Disordered" evidence="2">
    <location>
        <begin position="1"/>
        <end position="47"/>
    </location>
</feature>
<sequence>MTMSKSRMNTPDFRAECPSPPPFVDPEPQPPRSPLNSSLPVGDQWLRTKYQRDHKAWKENKSDFDDAVKHIRDLRSHMQQTWRDEKMAEEAEGEKSAAGELTGKASEKDRSRNEVEESEESEEEAFKQTKKTDSKTRNNKQPGKGNGKQRSDGVGMGGGRVDREKNQDEPYVARKSSRVQCDRCFKSGTKCVITPGAVNRSACDSCRKKKFGCTLAGTRDGQIARKPVSQGHEGQVKDTDKSDVPKLQGSTPVEHKSAPAVKFTTANSPGKPIITEDHSVVKVTEKPPMKLSTVKPTVNPSSVVKPDSSVKRVSVEPKSNPAAKRDAAESCNPDPNEALSAPHHADDAHQTARSSTPVGAAAAERTVNPGTPVPNDDDHEANPDPRRKPSDAEDLGAMRLMMNELKRSNAIQESMLEEIRRSNQLQEKVLGKLERSIEMQEETNRQLDLLPDVHSLLQDTFTSEVDYQQAMWGVANEMSQLVHPLTQIAMVALDRRTERFCSDFGAKDYQVNTTRKTFSPNGGPNIGSSSLGMTMQERQRQRQEGQKRGRDSDSVLEEGNAKRQRGNQDEDEENE</sequence>
<keyword evidence="4" id="KW-1185">Reference proteome</keyword>
<feature type="compositionally biased region" description="Basic and acidic residues" evidence="2">
    <location>
        <begin position="76"/>
        <end position="97"/>
    </location>
</feature>
<reference evidence="3 4" key="1">
    <citation type="submission" date="2024-01" db="EMBL/GenBank/DDBJ databases">
        <title>A draft genome for the cacao thread blight pathogen Marasmiellus scandens.</title>
        <authorList>
            <person name="Baruah I.K."/>
            <person name="Leung J."/>
            <person name="Bukari Y."/>
            <person name="Amoako-Attah I."/>
            <person name="Meinhardt L.W."/>
            <person name="Bailey B.A."/>
            <person name="Cohen S.P."/>
        </authorList>
    </citation>
    <scope>NUCLEOTIDE SEQUENCE [LARGE SCALE GENOMIC DNA]</scope>
    <source>
        <strain evidence="3 4">GH-19</strain>
    </source>
</reference>
<evidence type="ECO:0008006" key="5">
    <source>
        <dbReference type="Google" id="ProtNLM"/>
    </source>
</evidence>
<protein>
    <recommendedName>
        <fullName evidence="5">Zn(2)-C6 fungal-type domain-containing protein</fullName>
    </recommendedName>
</protein>
<feature type="region of interest" description="Disordered" evidence="2">
    <location>
        <begin position="76"/>
        <end position="179"/>
    </location>
</feature>
<feature type="compositionally biased region" description="Basic and acidic residues" evidence="2">
    <location>
        <begin position="537"/>
        <end position="553"/>
    </location>
</feature>
<organism evidence="3 4">
    <name type="scientific">Marasmiellus scandens</name>
    <dbReference type="NCBI Taxonomy" id="2682957"/>
    <lineage>
        <taxon>Eukaryota</taxon>
        <taxon>Fungi</taxon>
        <taxon>Dikarya</taxon>
        <taxon>Basidiomycota</taxon>
        <taxon>Agaricomycotina</taxon>
        <taxon>Agaricomycetes</taxon>
        <taxon>Agaricomycetidae</taxon>
        <taxon>Agaricales</taxon>
        <taxon>Marasmiineae</taxon>
        <taxon>Omphalotaceae</taxon>
        <taxon>Marasmiellus</taxon>
    </lineage>
</organism>
<name>A0ABR1IIU4_9AGAR</name>
<dbReference type="Proteomes" id="UP001498398">
    <property type="component" value="Unassembled WGS sequence"/>
</dbReference>
<accession>A0ABR1IIU4</accession>
<evidence type="ECO:0000313" key="3">
    <source>
        <dbReference type="EMBL" id="KAK7433814.1"/>
    </source>
</evidence>
<feature type="compositionally biased region" description="Basic and acidic residues" evidence="2">
    <location>
        <begin position="105"/>
        <end position="115"/>
    </location>
</feature>
<feature type="region of interest" description="Disordered" evidence="2">
    <location>
        <begin position="514"/>
        <end position="575"/>
    </location>
</feature>
<gene>
    <name evidence="3" type="ORF">VKT23_020530</name>
</gene>
<feature type="compositionally biased region" description="Pro residues" evidence="2">
    <location>
        <begin position="18"/>
        <end position="33"/>
    </location>
</feature>
<keyword evidence="1" id="KW-0175">Coiled coil</keyword>
<feature type="compositionally biased region" description="Basic and acidic residues" evidence="2">
    <location>
        <begin position="380"/>
        <end position="391"/>
    </location>
</feature>
<evidence type="ECO:0000313" key="4">
    <source>
        <dbReference type="Proteomes" id="UP001498398"/>
    </source>
</evidence>
<evidence type="ECO:0000256" key="1">
    <source>
        <dbReference type="SAM" id="Coils"/>
    </source>
</evidence>
<feature type="compositionally biased region" description="Basic and acidic residues" evidence="2">
    <location>
        <begin position="160"/>
        <end position="172"/>
    </location>
</feature>
<feature type="compositionally biased region" description="Low complexity" evidence="2">
    <location>
        <begin position="519"/>
        <end position="532"/>
    </location>
</feature>
<proteinExistence type="predicted"/>
<feature type="coiled-coil region" evidence="1">
    <location>
        <begin position="402"/>
        <end position="436"/>
    </location>
</feature>
<dbReference type="EMBL" id="JBANRG010000139">
    <property type="protein sequence ID" value="KAK7433814.1"/>
    <property type="molecule type" value="Genomic_DNA"/>
</dbReference>